<dbReference type="InterPro" id="IPR011908">
    <property type="entry name" value="LipoPS_heptosylTferase-I"/>
</dbReference>
<dbReference type="Gene3D" id="3.40.50.2000">
    <property type="entry name" value="Glycogen Phosphorylase B"/>
    <property type="match status" value="2"/>
</dbReference>
<sequence>MRVLLVKTSSLGDVVHTLTPLSVLKQQRPELRIDWLVESGFADIAALAQAQGDIENVIEVNFRAWRREKPVGFFWHPELKQLKAHLRQQHYDLVIDAQGLLKSAYLAKLAGAPISGFDKASAREPLATVFYQRGYAVERRQQAVYRLQKLFAQIFDYPPVLDMPPVSLEKTPSVIFDKRVDKRPTALIFHGTTWDNKRYPDAHWKTLIAKLSNQFDVQVAHGNEEEKQRAEALVSECQHAHVLPACTLAEMMARIQAADAVISVDTGLAHMADYFGVPAVALFGPTNPRLTGLIRQSSQNLTGLVACAPCMQRQCYKPESGFAPCLWEITPERVLAALKIAMENSRENSR</sequence>
<evidence type="ECO:0000256" key="5">
    <source>
        <dbReference type="ARBA" id="ARBA00022676"/>
    </source>
</evidence>
<proteinExistence type="inferred from homology"/>
<organism evidence="14 15">
    <name type="scientific">Ostreibacterium oceani</name>
    <dbReference type="NCBI Taxonomy" id="2654998"/>
    <lineage>
        <taxon>Bacteria</taxon>
        <taxon>Pseudomonadati</taxon>
        <taxon>Pseudomonadota</taxon>
        <taxon>Gammaproteobacteria</taxon>
        <taxon>Cardiobacteriales</taxon>
        <taxon>Ostreibacteriaceae</taxon>
        <taxon>Ostreibacterium</taxon>
    </lineage>
</organism>
<evidence type="ECO:0000313" key="15">
    <source>
        <dbReference type="Proteomes" id="UP000471298"/>
    </source>
</evidence>
<evidence type="ECO:0000256" key="6">
    <source>
        <dbReference type="ARBA" id="ARBA00022679"/>
    </source>
</evidence>
<evidence type="ECO:0000256" key="9">
    <source>
        <dbReference type="ARBA" id="ARBA00043995"/>
    </source>
</evidence>
<dbReference type="NCBIfam" id="TIGR02193">
    <property type="entry name" value="heptsyl_trn_I"/>
    <property type="match status" value="1"/>
</dbReference>
<dbReference type="EMBL" id="WHNW01000009">
    <property type="protein sequence ID" value="MPV86651.1"/>
    <property type="molecule type" value="Genomic_DNA"/>
</dbReference>
<keyword evidence="6 14" id="KW-0808">Transferase</keyword>
<comment type="catalytic activity">
    <reaction evidence="13">
        <text>an alpha-Kdo-(2-&gt;4)-alpha-Kdo-(2-&gt;6)-lipid A + ADP-L-glycero-beta-D-manno-heptose = an L-alpha-D-Hep-(1-&gt;5)-[alpha-Kdo-(2-&gt;4)]-alpha-Kdo-(2-&gt;6)-lipid A + ADP + H(+)</text>
        <dbReference type="Rhea" id="RHEA:74067"/>
        <dbReference type="ChEBI" id="CHEBI:15378"/>
        <dbReference type="ChEBI" id="CHEBI:61506"/>
        <dbReference type="ChEBI" id="CHEBI:176431"/>
        <dbReference type="ChEBI" id="CHEBI:193068"/>
        <dbReference type="ChEBI" id="CHEBI:456216"/>
        <dbReference type="EC" id="2.4.99.23"/>
    </reaction>
</comment>
<keyword evidence="3" id="KW-1003">Cell membrane</keyword>
<evidence type="ECO:0000256" key="7">
    <source>
        <dbReference type="ARBA" id="ARBA00022985"/>
    </source>
</evidence>
<evidence type="ECO:0000256" key="2">
    <source>
        <dbReference type="ARBA" id="ARBA00004713"/>
    </source>
</evidence>
<keyword evidence="4" id="KW-0997">Cell inner membrane</keyword>
<dbReference type="CDD" id="cd03789">
    <property type="entry name" value="GT9_LPS_heptosyltransferase"/>
    <property type="match status" value="1"/>
</dbReference>
<dbReference type="FunCoup" id="A0A6N7EVS0">
    <property type="interactions" value="162"/>
</dbReference>
<comment type="similarity">
    <text evidence="9">Belongs to the glycosyltransferase 9 family.</text>
</comment>
<evidence type="ECO:0000256" key="8">
    <source>
        <dbReference type="ARBA" id="ARBA00023136"/>
    </source>
</evidence>
<evidence type="ECO:0000256" key="13">
    <source>
        <dbReference type="ARBA" id="ARBA00049201"/>
    </source>
</evidence>
<dbReference type="PANTHER" id="PTHR30160">
    <property type="entry name" value="TETRAACYLDISACCHARIDE 4'-KINASE-RELATED"/>
    <property type="match status" value="1"/>
</dbReference>
<dbReference type="AlphaFoldDB" id="A0A6N7EVS0"/>
<evidence type="ECO:0000256" key="1">
    <source>
        <dbReference type="ARBA" id="ARBA00004515"/>
    </source>
</evidence>
<evidence type="ECO:0000256" key="4">
    <source>
        <dbReference type="ARBA" id="ARBA00022519"/>
    </source>
</evidence>
<evidence type="ECO:0000256" key="3">
    <source>
        <dbReference type="ARBA" id="ARBA00022475"/>
    </source>
</evidence>
<evidence type="ECO:0000256" key="11">
    <source>
        <dbReference type="ARBA" id="ARBA00044190"/>
    </source>
</evidence>
<dbReference type="SUPFAM" id="SSF53756">
    <property type="entry name" value="UDP-Glycosyltransferase/glycogen phosphorylase"/>
    <property type="match status" value="1"/>
</dbReference>
<keyword evidence="7" id="KW-0448">Lipopolysaccharide biosynthesis</keyword>
<dbReference type="GO" id="GO:0005829">
    <property type="term" value="C:cytosol"/>
    <property type="evidence" value="ECO:0007669"/>
    <property type="project" value="TreeGrafter"/>
</dbReference>
<dbReference type="GO" id="GO:0008713">
    <property type="term" value="F:ADP-heptose-lipopolysaccharide heptosyltransferase activity"/>
    <property type="evidence" value="ECO:0007669"/>
    <property type="project" value="TreeGrafter"/>
</dbReference>
<dbReference type="EC" id="2.4.99.23" evidence="10"/>
<gene>
    <name evidence="14" type="primary">waaC</name>
    <name evidence="14" type="ORF">GCU85_07925</name>
</gene>
<name>A0A6N7EVS0_9GAMM</name>
<dbReference type="InterPro" id="IPR051199">
    <property type="entry name" value="LPS_LOS_Heptosyltrfase"/>
</dbReference>
<accession>A0A6N7EVS0</accession>
<keyword evidence="8" id="KW-0472">Membrane</keyword>
<comment type="subcellular location">
    <subcellularLocation>
        <location evidence="1">Cell inner membrane</location>
        <topology evidence="1">Peripheral membrane protein</topology>
        <orientation evidence="1">Cytoplasmic side</orientation>
    </subcellularLocation>
</comment>
<evidence type="ECO:0000313" key="14">
    <source>
        <dbReference type="EMBL" id="MPV86651.1"/>
    </source>
</evidence>
<comment type="caution">
    <text evidence="14">The sequence shown here is derived from an EMBL/GenBank/DDBJ whole genome shotgun (WGS) entry which is preliminary data.</text>
</comment>
<dbReference type="GO" id="GO:0009244">
    <property type="term" value="P:lipopolysaccharide core region biosynthetic process"/>
    <property type="evidence" value="ECO:0007669"/>
    <property type="project" value="InterPro"/>
</dbReference>
<evidence type="ECO:0000256" key="12">
    <source>
        <dbReference type="ARBA" id="ARBA00044330"/>
    </source>
</evidence>
<keyword evidence="5" id="KW-0328">Glycosyltransferase</keyword>
<dbReference type="Proteomes" id="UP000471298">
    <property type="component" value="Unassembled WGS sequence"/>
</dbReference>
<dbReference type="Pfam" id="PF01075">
    <property type="entry name" value="Glyco_transf_9"/>
    <property type="match status" value="1"/>
</dbReference>
<protein>
    <recommendedName>
        <fullName evidence="11">Lipopolysaccharide heptosyltransferase 1</fullName>
        <ecNumber evidence="10">2.4.99.23</ecNumber>
    </recommendedName>
    <alternativeName>
        <fullName evidence="12">ADP-heptose:lipopolysaccharide heptosyltransferase I</fullName>
    </alternativeName>
</protein>
<evidence type="ECO:0000256" key="10">
    <source>
        <dbReference type="ARBA" id="ARBA00044041"/>
    </source>
</evidence>
<reference evidence="14 15" key="1">
    <citation type="submission" date="2019-10" db="EMBL/GenBank/DDBJ databases">
        <title>Cardiobacteriales fam. a chemoheterotrophic member of the order Cardiobacteriales, and proposal of Cardiobacteriales fam. nov.</title>
        <authorList>
            <person name="Wang C."/>
        </authorList>
    </citation>
    <scope>NUCLEOTIDE SEQUENCE [LARGE SCALE GENOMIC DNA]</scope>
    <source>
        <strain evidence="14 15">ML27</strain>
    </source>
</reference>
<dbReference type="PANTHER" id="PTHR30160:SF19">
    <property type="entry name" value="LIPOPOLYSACCHARIDE HEPTOSYLTRANSFERASE 1"/>
    <property type="match status" value="1"/>
</dbReference>
<keyword evidence="15" id="KW-1185">Reference proteome</keyword>
<dbReference type="GO" id="GO:0005886">
    <property type="term" value="C:plasma membrane"/>
    <property type="evidence" value="ECO:0007669"/>
    <property type="project" value="UniProtKB-SubCell"/>
</dbReference>
<dbReference type="InterPro" id="IPR002201">
    <property type="entry name" value="Glyco_trans_9"/>
</dbReference>
<dbReference type="InParanoid" id="A0A6N7EVS0"/>
<comment type="pathway">
    <text evidence="2">Bacterial outer membrane biogenesis; LPS core biosynthesis.</text>
</comment>
<dbReference type="RefSeq" id="WP_152810645.1">
    <property type="nucleotide sequence ID" value="NZ_WHNW01000009.1"/>
</dbReference>